<evidence type="ECO:0000313" key="1">
    <source>
        <dbReference type="EMBL" id="OQR73043.1"/>
    </source>
</evidence>
<gene>
    <name evidence="1" type="ORF">BIW11_09989</name>
</gene>
<protein>
    <submittedName>
        <fullName evidence="1">Uncharacterized protein</fullName>
    </submittedName>
</protein>
<reference evidence="1 2" key="1">
    <citation type="journal article" date="2017" name="Gigascience">
        <title>Draft genome of the honey bee ectoparasitic mite, Tropilaelaps mercedesae, is shaped by the parasitic life history.</title>
        <authorList>
            <person name="Dong X."/>
            <person name="Armstrong S.D."/>
            <person name="Xia D."/>
            <person name="Makepeace B.L."/>
            <person name="Darby A.C."/>
            <person name="Kadowaki T."/>
        </authorList>
    </citation>
    <scope>NUCLEOTIDE SEQUENCE [LARGE SCALE GENOMIC DNA]</scope>
    <source>
        <strain evidence="1">Wuxi-XJTLU</strain>
    </source>
</reference>
<dbReference type="InParanoid" id="A0A1V9XI45"/>
<sequence length="65" mass="7527">MCCDFQRRRSVCDFVSSRHPGSAAGVCALQLRDPDHRTRRVPWLFGGLLRRRGAPRVHRPLKSRQ</sequence>
<dbReference type="AlphaFoldDB" id="A0A1V9XI45"/>
<dbReference type="EMBL" id="MNPL01010575">
    <property type="protein sequence ID" value="OQR73043.1"/>
    <property type="molecule type" value="Genomic_DNA"/>
</dbReference>
<proteinExistence type="predicted"/>
<dbReference type="Proteomes" id="UP000192247">
    <property type="component" value="Unassembled WGS sequence"/>
</dbReference>
<comment type="caution">
    <text evidence="1">The sequence shown here is derived from an EMBL/GenBank/DDBJ whole genome shotgun (WGS) entry which is preliminary data.</text>
</comment>
<evidence type="ECO:0000313" key="2">
    <source>
        <dbReference type="Proteomes" id="UP000192247"/>
    </source>
</evidence>
<keyword evidence="2" id="KW-1185">Reference proteome</keyword>
<name>A0A1V9XI45_9ACAR</name>
<organism evidence="1 2">
    <name type="scientific">Tropilaelaps mercedesae</name>
    <dbReference type="NCBI Taxonomy" id="418985"/>
    <lineage>
        <taxon>Eukaryota</taxon>
        <taxon>Metazoa</taxon>
        <taxon>Ecdysozoa</taxon>
        <taxon>Arthropoda</taxon>
        <taxon>Chelicerata</taxon>
        <taxon>Arachnida</taxon>
        <taxon>Acari</taxon>
        <taxon>Parasitiformes</taxon>
        <taxon>Mesostigmata</taxon>
        <taxon>Gamasina</taxon>
        <taxon>Dermanyssoidea</taxon>
        <taxon>Laelapidae</taxon>
        <taxon>Tropilaelaps</taxon>
    </lineage>
</organism>
<accession>A0A1V9XI45</accession>